<feature type="domain" description="Acyltransferase 3" evidence="2">
    <location>
        <begin position="6"/>
        <end position="325"/>
    </location>
</feature>
<gene>
    <name evidence="4" type="ORF">ACFO4O_17650</name>
</gene>
<evidence type="ECO:0000259" key="2">
    <source>
        <dbReference type="Pfam" id="PF01757"/>
    </source>
</evidence>
<keyword evidence="1" id="KW-1133">Transmembrane helix</keyword>
<feature type="transmembrane region" description="Helical" evidence="1">
    <location>
        <begin position="284"/>
        <end position="304"/>
    </location>
</feature>
<evidence type="ECO:0000313" key="5">
    <source>
        <dbReference type="Proteomes" id="UP001595897"/>
    </source>
</evidence>
<dbReference type="InterPro" id="IPR050879">
    <property type="entry name" value="Acyltransferase_3"/>
</dbReference>
<dbReference type="RefSeq" id="WP_382410951.1">
    <property type="nucleotide sequence ID" value="NZ_JBHSGU010000029.1"/>
</dbReference>
<feature type="transmembrane region" description="Helical" evidence="1">
    <location>
        <begin position="72"/>
        <end position="91"/>
    </location>
</feature>
<accession>A0ABV9M0I2</accession>
<keyword evidence="5" id="KW-1185">Reference proteome</keyword>
<dbReference type="EC" id="2.3.1.-" evidence="4"/>
<organism evidence="4 5">
    <name type="scientific">Glaciecola siphonariae</name>
    <dbReference type="NCBI Taxonomy" id="521012"/>
    <lineage>
        <taxon>Bacteria</taxon>
        <taxon>Pseudomonadati</taxon>
        <taxon>Pseudomonadota</taxon>
        <taxon>Gammaproteobacteria</taxon>
        <taxon>Alteromonadales</taxon>
        <taxon>Alteromonadaceae</taxon>
        <taxon>Glaciecola</taxon>
    </lineage>
</organism>
<feature type="domain" description="SGNH" evidence="3">
    <location>
        <begin position="405"/>
        <end position="614"/>
    </location>
</feature>
<feature type="transmembrane region" description="Helical" evidence="1">
    <location>
        <begin position="7"/>
        <end position="25"/>
    </location>
</feature>
<dbReference type="PANTHER" id="PTHR23028">
    <property type="entry name" value="ACETYLTRANSFERASE"/>
    <property type="match status" value="1"/>
</dbReference>
<dbReference type="PANTHER" id="PTHR23028:SF53">
    <property type="entry name" value="ACYL_TRANSF_3 DOMAIN-CONTAINING PROTEIN"/>
    <property type="match status" value="1"/>
</dbReference>
<name>A0ABV9M0I2_9ALTE</name>
<evidence type="ECO:0000259" key="3">
    <source>
        <dbReference type="Pfam" id="PF19040"/>
    </source>
</evidence>
<feature type="transmembrane region" description="Helical" evidence="1">
    <location>
        <begin position="31"/>
        <end position="51"/>
    </location>
</feature>
<dbReference type="Pfam" id="PF01757">
    <property type="entry name" value="Acyl_transf_3"/>
    <property type="match status" value="1"/>
</dbReference>
<keyword evidence="1" id="KW-0812">Transmembrane</keyword>
<feature type="transmembrane region" description="Helical" evidence="1">
    <location>
        <begin position="244"/>
        <end position="263"/>
    </location>
</feature>
<keyword evidence="4" id="KW-0012">Acyltransferase</keyword>
<feature type="transmembrane region" description="Helical" evidence="1">
    <location>
        <begin position="161"/>
        <end position="181"/>
    </location>
</feature>
<protein>
    <submittedName>
        <fullName evidence="4">Acyltransferase family protein</fullName>
        <ecNumber evidence="4">2.3.1.-</ecNumber>
    </submittedName>
</protein>
<dbReference type="Pfam" id="PF19040">
    <property type="entry name" value="SGNH"/>
    <property type="match status" value="1"/>
</dbReference>
<keyword evidence="4" id="KW-0808">Transferase</keyword>
<feature type="transmembrane region" description="Helical" evidence="1">
    <location>
        <begin position="187"/>
        <end position="207"/>
    </location>
</feature>
<dbReference type="InterPro" id="IPR043968">
    <property type="entry name" value="SGNH"/>
</dbReference>
<reference evidence="5" key="1">
    <citation type="journal article" date="2019" name="Int. J. Syst. Evol. Microbiol.">
        <title>The Global Catalogue of Microorganisms (GCM) 10K type strain sequencing project: providing services to taxonomists for standard genome sequencing and annotation.</title>
        <authorList>
            <consortium name="The Broad Institute Genomics Platform"/>
            <consortium name="The Broad Institute Genome Sequencing Center for Infectious Disease"/>
            <person name="Wu L."/>
            <person name="Ma J."/>
        </authorList>
    </citation>
    <scope>NUCLEOTIDE SEQUENCE [LARGE SCALE GENOMIC DNA]</scope>
    <source>
        <strain evidence="5">KACC 12507</strain>
    </source>
</reference>
<proteinExistence type="predicted"/>
<evidence type="ECO:0000313" key="4">
    <source>
        <dbReference type="EMBL" id="MFC4701974.1"/>
    </source>
</evidence>
<feature type="transmembrane region" description="Helical" evidence="1">
    <location>
        <begin position="219"/>
        <end position="238"/>
    </location>
</feature>
<feature type="transmembrane region" description="Helical" evidence="1">
    <location>
        <begin position="310"/>
        <end position="330"/>
    </location>
</feature>
<dbReference type="InterPro" id="IPR002656">
    <property type="entry name" value="Acyl_transf_3_dom"/>
</dbReference>
<keyword evidence="1" id="KW-0472">Membrane</keyword>
<feature type="transmembrane region" description="Helical" evidence="1">
    <location>
        <begin position="342"/>
        <end position="366"/>
    </location>
</feature>
<evidence type="ECO:0000256" key="1">
    <source>
        <dbReference type="SAM" id="Phobius"/>
    </source>
</evidence>
<dbReference type="Proteomes" id="UP001595897">
    <property type="component" value="Unassembled WGS sequence"/>
</dbReference>
<dbReference type="EMBL" id="JBHSGU010000029">
    <property type="protein sequence ID" value="MFC4701974.1"/>
    <property type="molecule type" value="Genomic_DNA"/>
</dbReference>
<sequence length="627" mass="70467">MQYRPDIDGLRTIAVLSVLLFHFGSTTLSGGFVGVDVFFVISGYLITSILLHDFHNDTFSFVTFYDKRIRRLFPALFAMLGASFFTAYFLFMPDEFKEFAESAAATALYVSNFYFWLKSDYFAGPSELKPLLHTWSLAIEEQFYLIFPVFLLFCFKQIKAFILPILLVVTLVSFIAGMATLENHASSAFFLSPLRFWELLAGAILGYLHFQKYTLPDKYCNIVSLLGLSLIIFAALTFSKASHFPGLLALMPVIGAVCIIAARSSTSLVSKLLSTRLFVFTGKISYSLYLWHWPVVVFYGYWLIRPFELFDQLLMMFVTLGLSLFSYYVFESPFRKLSHKFSFVKSLAVTTVLSACFIALGGFVSLNNGLPERFKPSALVVEQYAAKKDEINPCFLKTNAAFSNWQANKCVFGTATGENTHALWGDSHANHLLPGISARQTELQAGLYAYASAGCPPTLFGTIKSRPRCVENNHAFIAFLEGTSVKHIYLAASWFYAMNDGGMLIEQMQQTVDVLLEKGFTVSIINQLPIYSISSPEYLLSRLENAKALDNAYYLKPARGLETANLIQRKFSSAQVINLHKAFCTDKGECAIYDSQHLMVSDHAHLSEAGSLRAFDYLREHFNRSAK</sequence>
<feature type="transmembrane region" description="Helical" evidence="1">
    <location>
        <begin position="135"/>
        <end position="154"/>
    </location>
</feature>
<comment type="caution">
    <text evidence="4">The sequence shown here is derived from an EMBL/GenBank/DDBJ whole genome shotgun (WGS) entry which is preliminary data.</text>
</comment>
<dbReference type="GO" id="GO:0016746">
    <property type="term" value="F:acyltransferase activity"/>
    <property type="evidence" value="ECO:0007669"/>
    <property type="project" value="UniProtKB-KW"/>
</dbReference>